<evidence type="ECO:0000313" key="2">
    <source>
        <dbReference type="Proteomes" id="UP000031192"/>
    </source>
</evidence>
<dbReference type="AlphaFoldDB" id="A0A0B4GMD4"/>
<organism evidence="1 2">
    <name type="scientific">Metarhizium guizhouense (strain ARSEF 977)</name>
    <dbReference type="NCBI Taxonomy" id="1276136"/>
    <lineage>
        <taxon>Eukaryota</taxon>
        <taxon>Fungi</taxon>
        <taxon>Dikarya</taxon>
        <taxon>Ascomycota</taxon>
        <taxon>Pezizomycotina</taxon>
        <taxon>Sordariomycetes</taxon>
        <taxon>Hypocreomycetidae</taxon>
        <taxon>Hypocreales</taxon>
        <taxon>Clavicipitaceae</taxon>
        <taxon>Metarhizium</taxon>
    </lineage>
</organism>
<dbReference type="HOGENOM" id="CLU_2050179_0_0_1"/>
<name>A0A0B4GMD4_METGA</name>
<proteinExistence type="predicted"/>
<accession>A0A0B4GMD4</accession>
<dbReference type="Proteomes" id="UP000031192">
    <property type="component" value="Unassembled WGS sequence"/>
</dbReference>
<protein>
    <submittedName>
        <fullName evidence="1">Uncharacterized protein</fullName>
    </submittedName>
</protein>
<reference evidence="1 2" key="1">
    <citation type="journal article" date="2014" name="Proc. Natl. Acad. Sci. U.S.A.">
        <title>Trajectory and genomic determinants of fungal-pathogen speciation and host adaptation.</title>
        <authorList>
            <person name="Hu X."/>
            <person name="Xiao G."/>
            <person name="Zheng P."/>
            <person name="Shang Y."/>
            <person name="Su Y."/>
            <person name="Zhang X."/>
            <person name="Liu X."/>
            <person name="Zhan S."/>
            <person name="St Leger R.J."/>
            <person name="Wang C."/>
        </authorList>
    </citation>
    <scope>NUCLEOTIDE SEQUENCE [LARGE SCALE GENOMIC DNA]</scope>
    <source>
        <strain evidence="1 2">ARSEF 977</strain>
    </source>
</reference>
<gene>
    <name evidence="1" type="ORF">MGU_09019</name>
</gene>
<sequence length="120" mass="13525">MATNEAYGQYLAEELPVKRANLQAWKELLRSLSVGIHVAKKQLEYSKSLKENHESMCDKKDPATLKELAEYDPAIEEDKACIVRLEKEKAGVITEMSNLMVELQTMEADAAELGIKVLEE</sequence>
<dbReference type="EMBL" id="AZNH01000054">
    <property type="protein sequence ID" value="KID83738.1"/>
    <property type="molecule type" value="Genomic_DNA"/>
</dbReference>
<keyword evidence="2" id="KW-1185">Reference proteome</keyword>
<comment type="caution">
    <text evidence="1">The sequence shown here is derived from an EMBL/GenBank/DDBJ whole genome shotgun (WGS) entry which is preliminary data.</text>
</comment>
<evidence type="ECO:0000313" key="1">
    <source>
        <dbReference type="EMBL" id="KID83738.1"/>
    </source>
</evidence>